<dbReference type="Pfam" id="PF03881">
    <property type="entry name" value="Fructosamin_kin"/>
    <property type="match status" value="1"/>
</dbReference>
<dbReference type="InterPro" id="IPR011009">
    <property type="entry name" value="Kinase-like_dom_sf"/>
</dbReference>
<gene>
    <name evidence="3" type="ORF">LBV24_09425</name>
</gene>
<reference evidence="4" key="1">
    <citation type="submission" date="2023-07" db="EMBL/GenBank/DDBJ databases">
        <authorList>
            <person name="Yue Y."/>
        </authorList>
    </citation>
    <scope>NUCLEOTIDE SEQUENCE [LARGE SCALE GENOMIC DNA]</scope>
    <source>
        <strain evidence="4">2Y89</strain>
    </source>
</reference>
<accession>A0ABS7Y2G3</accession>
<dbReference type="Gene3D" id="3.30.200.20">
    <property type="entry name" value="Phosphorylase Kinase, domain 1"/>
    <property type="match status" value="1"/>
</dbReference>
<sequence>MHLIEGLQRHIEDLLDTSIVGSRSLSGGDTASVYKLDFADKTSSILKYSRNIGSVNMFEAEVSGLQHIASTNTIATPSILNYGTHSDISFILMEYVKGKSPSKEDYEKLGYQLAQLHFHTSDNFGLDDDNFIGSLEQKNNLIDNWVDFYSEQRLGFQIKMAIIKGLLINSEIPSIDDIKTCLQSYCKKVKPSLIHGDLWNGNFIVSEDGRPYLIDPSVSYSHSEMDIAMSRLFGGFDSSFYQAYHNEKPITEYYEERIEIYQLYYLLVHLNIFGTSYYGSVKRILNNHF</sequence>
<dbReference type="RefSeq" id="WP_224478394.1">
    <property type="nucleotide sequence ID" value="NZ_JAIUJS010000004.1"/>
</dbReference>
<protein>
    <submittedName>
        <fullName evidence="3">Fructosamine kinase family protein</fullName>
    </submittedName>
</protein>
<dbReference type="Gene3D" id="3.90.1200.10">
    <property type="match status" value="1"/>
</dbReference>
<dbReference type="PANTHER" id="PTHR12149">
    <property type="entry name" value="FRUCTOSAMINE 3 KINASE-RELATED PROTEIN"/>
    <property type="match status" value="1"/>
</dbReference>
<dbReference type="EMBL" id="JAIUJS010000004">
    <property type="protein sequence ID" value="MCA0153434.1"/>
    <property type="molecule type" value="Genomic_DNA"/>
</dbReference>
<evidence type="ECO:0000313" key="3">
    <source>
        <dbReference type="EMBL" id="MCA0153434.1"/>
    </source>
</evidence>
<evidence type="ECO:0000256" key="1">
    <source>
        <dbReference type="ARBA" id="ARBA00009460"/>
    </source>
</evidence>
<keyword evidence="4" id="KW-1185">Reference proteome</keyword>
<dbReference type="PIRSF" id="PIRSF006221">
    <property type="entry name" value="Ketosamine-3-kinase"/>
    <property type="match status" value="1"/>
</dbReference>
<proteinExistence type="inferred from homology"/>
<dbReference type="Proteomes" id="UP001198402">
    <property type="component" value="Unassembled WGS sequence"/>
</dbReference>
<dbReference type="PANTHER" id="PTHR12149:SF8">
    <property type="entry name" value="PROTEIN-RIBULOSAMINE 3-KINASE"/>
    <property type="match status" value="1"/>
</dbReference>
<evidence type="ECO:0000313" key="4">
    <source>
        <dbReference type="Proteomes" id="UP001198402"/>
    </source>
</evidence>
<keyword evidence="2 3" id="KW-0418">Kinase</keyword>
<organism evidence="3 4">
    <name type="scientific">Winogradskyella vincentii</name>
    <dbReference type="NCBI Taxonomy" id="2877122"/>
    <lineage>
        <taxon>Bacteria</taxon>
        <taxon>Pseudomonadati</taxon>
        <taxon>Bacteroidota</taxon>
        <taxon>Flavobacteriia</taxon>
        <taxon>Flavobacteriales</taxon>
        <taxon>Flavobacteriaceae</taxon>
        <taxon>Winogradskyella</taxon>
    </lineage>
</organism>
<evidence type="ECO:0000256" key="2">
    <source>
        <dbReference type="PIRNR" id="PIRNR006221"/>
    </source>
</evidence>
<dbReference type="GO" id="GO:0016301">
    <property type="term" value="F:kinase activity"/>
    <property type="evidence" value="ECO:0007669"/>
    <property type="project" value="UniProtKB-KW"/>
</dbReference>
<comment type="caution">
    <text evidence="3">The sequence shown here is derived from an EMBL/GenBank/DDBJ whole genome shotgun (WGS) entry which is preliminary data.</text>
</comment>
<name>A0ABS7Y2G3_9FLAO</name>
<dbReference type="InterPro" id="IPR016477">
    <property type="entry name" value="Fructo-/Ketosamine-3-kinase"/>
</dbReference>
<comment type="similarity">
    <text evidence="1 2">Belongs to the fructosamine kinase family.</text>
</comment>
<dbReference type="SUPFAM" id="SSF56112">
    <property type="entry name" value="Protein kinase-like (PK-like)"/>
    <property type="match status" value="1"/>
</dbReference>
<keyword evidence="2" id="KW-0808">Transferase</keyword>